<dbReference type="InterPro" id="IPR045851">
    <property type="entry name" value="AMP-bd_C_sf"/>
</dbReference>
<evidence type="ECO:0000313" key="4">
    <source>
        <dbReference type="Proteomes" id="UP000771749"/>
    </source>
</evidence>
<accession>A0A940DME0</accession>
<reference evidence="3" key="2">
    <citation type="journal article" date="2021" name="PeerJ">
        <title>Extensive microbial diversity within the chicken gut microbiome revealed by metagenomics and culture.</title>
        <authorList>
            <person name="Gilroy R."/>
            <person name="Ravi A."/>
            <person name="Getino M."/>
            <person name="Pursley I."/>
            <person name="Horton D.L."/>
            <person name="Alikhan N.F."/>
            <person name="Baker D."/>
            <person name="Gharbi K."/>
            <person name="Hall N."/>
            <person name="Watson M."/>
            <person name="Adriaenssens E.M."/>
            <person name="Foster-Nyarko E."/>
            <person name="Jarju S."/>
            <person name="Secka A."/>
            <person name="Antonio M."/>
            <person name="Oren A."/>
            <person name="Chaudhuri R.R."/>
            <person name="La Ragione R."/>
            <person name="Hildebrand F."/>
            <person name="Pallen M.J."/>
        </authorList>
    </citation>
    <scope>NUCLEOTIDE SEQUENCE</scope>
    <source>
        <strain evidence="3">F1-3629</strain>
    </source>
</reference>
<name>A0A940DME0_9BACT</name>
<reference evidence="3" key="1">
    <citation type="submission" date="2020-10" db="EMBL/GenBank/DDBJ databases">
        <authorList>
            <person name="Gilroy R."/>
        </authorList>
    </citation>
    <scope>NUCLEOTIDE SEQUENCE</scope>
    <source>
        <strain evidence="3">F1-3629</strain>
    </source>
</reference>
<dbReference type="GO" id="GO:0006631">
    <property type="term" value="P:fatty acid metabolic process"/>
    <property type="evidence" value="ECO:0007669"/>
    <property type="project" value="TreeGrafter"/>
</dbReference>
<evidence type="ECO:0000256" key="1">
    <source>
        <dbReference type="ARBA" id="ARBA00006432"/>
    </source>
</evidence>
<protein>
    <submittedName>
        <fullName evidence="3">AMP-binding protein</fullName>
    </submittedName>
</protein>
<evidence type="ECO:0000313" key="3">
    <source>
        <dbReference type="EMBL" id="MBO8453776.1"/>
    </source>
</evidence>
<dbReference type="EMBL" id="JADIMJ010000053">
    <property type="protein sequence ID" value="MBO8453776.1"/>
    <property type="molecule type" value="Genomic_DNA"/>
</dbReference>
<dbReference type="Proteomes" id="UP000771749">
    <property type="component" value="Unassembled WGS sequence"/>
</dbReference>
<organism evidence="3 4">
    <name type="scientific">Candidatus Cryptobacteroides gallistercoris</name>
    <dbReference type="NCBI Taxonomy" id="2840765"/>
    <lineage>
        <taxon>Bacteria</taxon>
        <taxon>Pseudomonadati</taxon>
        <taxon>Bacteroidota</taxon>
        <taxon>Bacteroidia</taxon>
        <taxon>Bacteroidales</taxon>
        <taxon>Candidatus Cryptobacteroides</taxon>
    </lineage>
</organism>
<keyword evidence="2" id="KW-0436">Ligase</keyword>
<dbReference type="Gene3D" id="3.40.50.12780">
    <property type="entry name" value="N-terminal domain of ligase-like"/>
    <property type="match status" value="1"/>
</dbReference>
<dbReference type="AlphaFoldDB" id="A0A940DME0"/>
<dbReference type="GO" id="GO:0031956">
    <property type="term" value="F:medium-chain fatty acid-CoA ligase activity"/>
    <property type="evidence" value="ECO:0007669"/>
    <property type="project" value="TreeGrafter"/>
</dbReference>
<proteinExistence type="inferred from homology"/>
<dbReference type="Gene3D" id="3.30.300.30">
    <property type="match status" value="1"/>
</dbReference>
<dbReference type="Pfam" id="PF23562">
    <property type="entry name" value="AMP-binding_C_3"/>
    <property type="match status" value="1"/>
</dbReference>
<dbReference type="PANTHER" id="PTHR43201">
    <property type="entry name" value="ACYL-COA SYNTHETASE"/>
    <property type="match status" value="1"/>
</dbReference>
<gene>
    <name evidence="3" type="ORF">IAC07_03510</name>
</gene>
<sequence>TPDGWFRTGDMGVMDKDGYLYLKGRSKCMILGPSGQNIYPEEIESVLNNMPYLVDSLVIEDDGALTALIYPDFHQAELDGISGEMLKNNLDESLVHANQELPNYARIKKIEIMPEDFERTPKRSIKRYLYQRN</sequence>
<dbReference type="PANTHER" id="PTHR43201:SF5">
    <property type="entry name" value="MEDIUM-CHAIN ACYL-COA LIGASE ACSF2, MITOCHONDRIAL"/>
    <property type="match status" value="1"/>
</dbReference>
<evidence type="ECO:0000256" key="2">
    <source>
        <dbReference type="ARBA" id="ARBA00022598"/>
    </source>
</evidence>
<comment type="similarity">
    <text evidence="1">Belongs to the ATP-dependent AMP-binding enzyme family.</text>
</comment>
<dbReference type="SUPFAM" id="SSF56801">
    <property type="entry name" value="Acetyl-CoA synthetase-like"/>
    <property type="match status" value="1"/>
</dbReference>
<dbReference type="InterPro" id="IPR042099">
    <property type="entry name" value="ANL_N_sf"/>
</dbReference>
<comment type="caution">
    <text evidence="3">The sequence shown here is derived from an EMBL/GenBank/DDBJ whole genome shotgun (WGS) entry which is preliminary data.</text>
</comment>
<feature type="non-terminal residue" evidence="3">
    <location>
        <position position="1"/>
    </location>
</feature>